<keyword evidence="6" id="KW-1133">Transmembrane helix</keyword>
<comment type="caution">
    <text evidence="9">The sequence shown here is derived from an EMBL/GenBank/DDBJ whole genome shotgun (WGS) entry which is preliminary data.</text>
</comment>
<feature type="region of interest" description="Disordered" evidence="5">
    <location>
        <begin position="342"/>
        <end position="361"/>
    </location>
</feature>
<dbReference type="InterPro" id="IPR008930">
    <property type="entry name" value="Terpenoid_cyclase/PrenylTrfase"/>
</dbReference>
<evidence type="ECO:0000313" key="10">
    <source>
        <dbReference type="Proteomes" id="UP001596157"/>
    </source>
</evidence>
<name>A0ABW0ENJ3_9PSEU</name>
<feature type="chain" id="PRO_5045377924" evidence="7">
    <location>
        <begin position="27"/>
        <end position="399"/>
    </location>
</feature>
<keyword evidence="1" id="KW-0134">Cell wall</keyword>
<feature type="domain" description="Gram-positive cocci surface proteins LPxTG" evidence="8">
    <location>
        <begin position="365"/>
        <end position="399"/>
    </location>
</feature>
<dbReference type="Gene3D" id="1.50.10.20">
    <property type="match status" value="1"/>
</dbReference>
<evidence type="ECO:0000256" key="7">
    <source>
        <dbReference type="SAM" id="SignalP"/>
    </source>
</evidence>
<evidence type="ECO:0000313" key="9">
    <source>
        <dbReference type="EMBL" id="MFC5288326.1"/>
    </source>
</evidence>
<evidence type="ECO:0000256" key="6">
    <source>
        <dbReference type="SAM" id="Phobius"/>
    </source>
</evidence>
<evidence type="ECO:0000256" key="4">
    <source>
        <dbReference type="ARBA" id="ARBA00023088"/>
    </source>
</evidence>
<keyword evidence="2" id="KW-0964">Secreted</keyword>
<evidence type="ECO:0000256" key="1">
    <source>
        <dbReference type="ARBA" id="ARBA00022512"/>
    </source>
</evidence>
<dbReference type="EMBL" id="JBHSKF010000006">
    <property type="protein sequence ID" value="MFC5288326.1"/>
    <property type="molecule type" value="Genomic_DNA"/>
</dbReference>
<feature type="compositionally biased region" description="Low complexity" evidence="5">
    <location>
        <begin position="342"/>
        <end position="359"/>
    </location>
</feature>
<proteinExistence type="predicted"/>
<dbReference type="Proteomes" id="UP001596157">
    <property type="component" value="Unassembled WGS sequence"/>
</dbReference>
<dbReference type="SUPFAM" id="SSF48239">
    <property type="entry name" value="Terpenoid cyclases/Protein prenyltransferases"/>
    <property type="match status" value="1"/>
</dbReference>
<evidence type="ECO:0000256" key="3">
    <source>
        <dbReference type="ARBA" id="ARBA00022729"/>
    </source>
</evidence>
<evidence type="ECO:0000256" key="2">
    <source>
        <dbReference type="ARBA" id="ARBA00022525"/>
    </source>
</evidence>
<dbReference type="InterPro" id="IPR019931">
    <property type="entry name" value="LPXTG_anchor"/>
</dbReference>
<reference evidence="10" key="1">
    <citation type="journal article" date="2019" name="Int. J. Syst. Evol. Microbiol.">
        <title>The Global Catalogue of Microorganisms (GCM) 10K type strain sequencing project: providing services to taxonomists for standard genome sequencing and annotation.</title>
        <authorList>
            <consortium name="The Broad Institute Genomics Platform"/>
            <consortium name="The Broad Institute Genome Sequencing Center for Infectious Disease"/>
            <person name="Wu L."/>
            <person name="Ma J."/>
        </authorList>
    </citation>
    <scope>NUCLEOTIDE SEQUENCE [LARGE SCALE GENOMIC DNA]</scope>
    <source>
        <strain evidence="10">CCUG 59778</strain>
    </source>
</reference>
<evidence type="ECO:0000256" key="5">
    <source>
        <dbReference type="SAM" id="MobiDB-lite"/>
    </source>
</evidence>
<gene>
    <name evidence="9" type="ORF">ACFPM7_14795</name>
</gene>
<keyword evidence="3 7" id="KW-0732">Signal</keyword>
<evidence type="ECO:0000259" key="8">
    <source>
        <dbReference type="PROSITE" id="PS50847"/>
    </source>
</evidence>
<dbReference type="RefSeq" id="WP_378248178.1">
    <property type="nucleotide sequence ID" value="NZ_JBHSKF010000006.1"/>
</dbReference>
<dbReference type="NCBIfam" id="TIGR01167">
    <property type="entry name" value="LPXTG_anchor"/>
    <property type="match status" value="1"/>
</dbReference>
<protein>
    <submittedName>
        <fullName evidence="9">LPXTG cell wall anchor domain-containing protein</fullName>
    </submittedName>
</protein>
<keyword evidence="6" id="KW-0812">Transmembrane</keyword>
<dbReference type="PROSITE" id="PS50847">
    <property type="entry name" value="GRAM_POS_ANCHORING"/>
    <property type="match status" value="1"/>
</dbReference>
<keyword evidence="10" id="KW-1185">Reference proteome</keyword>
<feature type="signal peptide" evidence="7">
    <location>
        <begin position="1"/>
        <end position="26"/>
    </location>
</feature>
<organism evidence="9 10">
    <name type="scientific">Actinokineospora guangxiensis</name>
    <dbReference type="NCBI Taxonomy" id="1490288"/>
    <lineage>
        <taxon>Bacteria</taxon>
        <taxon>Bacillati</taxon>
        <taxon>Actinomycetota</taxon>
        <taxon>Actinomycetes</taxon>
        <taxon>Pseudonocardiales</taxon>
        <taxon>Pseudonocardiaceae</taxon>
        <taxon>Actinokineospora</taxon>
    </lineage>
</organism>
<feature type="transmembrane region" description="Helical" evidence="6">
    <location>
        <begin position="375"/>
        <end position="393"/>
    </location>
</feature>
<sequence length="399" mass="39291">MSGRRTAAGFAIALALVAAGAPAATAQDEAGPHEVAAGWLAGQLVDGDHMETTFDGTAYPDHGLTADVVLALNAAGSAQDFAAAATEWLAANAKDYVGDGTTSAYAGAHAKLAIVAQAQGADPADFGGVDLIGGLTALQAESGRFSDKSEYGDFSNGISQSLAVLALHRSGGAPEAAVKYLVDAECEGGGFPLELEKETCAADVDTTGYAVQALAATGADVTSALTWLGEQQKDNGGFEGSGPTAVVNANSTGLAATALAAGGDQTGADKAIAYLLKQQVDCAGKAETRGAVAYDASGFDAATAARATSQAIPGITGVSLADITAEGATAEAVVLACAAPPTTTTTTVPATPTSTTPPVADKDELARTGAEPGPTAAFGGLLLLAGAGLVFLARRRSTS</sequence>
<keyword evidence="6" id="KW-0472">Membrane</keyword>
<accession>A0ABW0ENJ3</accession>
<keyword evidence="4" id="KW-0572">Peptidoglycan-anchor</keyword>